<evidence type="ECO:0000313" key="7">
    <source>
        <dbReference type="Proteomes" id="UP001265550"/>
    </source>
</evidence>
<dbReference type="Proteomes" id="UP001265550">
    <property type="component" value="Unassembled WGS sequence"/>
</dbReference>
<gene>
    <name evidence="6" type="ORF">J2X09_004264</name>
</gene>
<dbReference type="PANTHER" id="PTHR47235">
    <property type="entry name" value="BLR6548 PROTEIN"/>
    <property type="match status" value="1"/>
</dbReference>
<reference evidence="6 7" key="1">
    <citation type="submission" date="2023-07" db="EMBL/GenBank/DDBJ databases">
        <title>Sorghum-associated microbial communities from plants grown in Nebraska, USA.</title>
        <authorList>
            <person name="Schachtman D."/>
        </authorList>
    </citation>
    <scope>NUCLEOTIDE SEQUENCE [LARGE SCALE GENOMIC DNA]</scope>
    <source>
        <strain evidence="6 7">BE240</strain>
    </source>
</reference>
<evidence type="ECO:0000256" key="2">
    <source>
        <dbReference type="ARBA" id="ARBA00022448"/>
    </source>
</evidence>
<dbReference type="InterPro" id="IPR000709">
    <property type="entry name" value="Leu_Ile_Val-bd"/>
</dbReference>
<dbReference type="CDD" id="cd06326">
    <property type="entry name" value="PBP1_ABC_ligand_binding-like"/>
    <property type="match status" value="1"/>
</dbReference>
<evidence type="ECO:0000313" key="6">
    <source>
        <dbReference type="EMBL" id="MDR7096507.1"/>
    </source>
</evidence>
<dbReference type="InterPro" id="IPR028081">
    <property type="entry name" value="Leu-bd"/>
</dbReference>
<comment type="similarity">
    <text evidence="1">Belongs to the leucine-binding protein family.</text>
</comment>
<evidence type="ECO:0000259" key="5">
    <source>
        <dbReference type="Pfam" id="PF13458"/>
    </source>
</evidence>
<evidence type="ECO:0000256" key="1">
    <source>
        <dbReference type="ARBA" id="ARBA00010062"/>
    </source>
</evidence>
<dbReference type="RefSeq" id="WP_204734774.1">
    <property type="nucleotide sequence ID" value="NZ_JAVDWE010000014.1"/>
</dbReference>
<sequence length="408" mass="43605">MNLSKSKFANALSDPRSGLQLRLPNVRATLQTVQVIAALCVTLLGTGLARAETGVTAQTVLIGQSVSLTGPLAEIGNDFSEGFKAYIDEVNRRGGVFGRRLKLVLMDDGYVPQRSLANTEKLIGEDKVFALVGNLGTANVTGVLPLLEQHRVPLFAPFTGADSLRRTPNRYLFTVMASYGSETEKMVQHLTTTGIKSIAVAYLNNAFGQEGLAGVQAAMKDRQVAPIASAAIATDARDAAVAAQTIALARPQAVILTTAGKATIEFIREFKKTGVAAQLLLLSVADTNLLVNQFGKDATGIIVTQTMPAPFSNKLGVSREFNKLMNSNGKDKHVGYASMTGFVSAKAFVEALRLTGPDLTREKFMSAIESAKNMDLGGYVLRFGPEKHHGSTYVEMTMIKPGGSLFVY</sequence>
<keyword evidence="4" id="KW-0029">Amino-acid transport</keyword>
<dbReference type="Pfam" id="PF13458">
    <property type="entry name" value="Peripla_BP_6"/>
    <property type="match status" value="1"/>
</dbReference>
<dbReference type="PANTHER" id="PTHR47235:SF1">
    <property type="entry name" value="BLR6548 PROTEIN"/>
    <property type="match status" value="1"/>
</dbReference>
<name>A0ABU1VGC3_9BURK</name>
<dbReference type="InterPro" id="IPR028082">
    <property type="entry name" value="Peripla_BP_I"/>
</dbReference>
<accession>A0ABU1VGC3</accession>
<dbReference type="SUPFAM" id="SSF53822">
    <property type="entry name" value="Periplasmic binding protein-like I"/>
    <property type="match status" value="1"/>
</dbReference>
<dbReference type="EMBL" id="JAVDWE010000014">
    <property type="protein sequence ID" value="MDR7096507.1"/>
    <property type="molecule type" value="Genomic_DNA"/>
</dbReference>
<dbReference type="Gene3D" id="3.40.50.2300">
    <property type="match status" value="2"/>
</dbReference>
<keyword evidence="2" id="KW-0813">Transport</keyword>
<keyword evidence="7" id="KW-1185">Reference proteome</keyword>
<evidence type="ECO:0000256" key="4">
    <source>
        <dbReference type="ARBA" id="ARBA00022970"/>
    </source>
</evidence>
<organism evidence="6 7">
    <name type="scientific">Hydrogenophaga laconesensis</name>
    <dbReference type="NCBI Taxonomy" id="1805971"/>
    <lineage>
        <taxon>Bacteria</taxon>
        <taxon>Pseudomonadati</taxon>
        <taxon>Pseudomonadota</taxon>
        <taxon>Betaproteobacteria</taxon>
        <taxon>Burkholderiales</taxon>
        <taxon>Comamonadaceae</taxon>
        <taxon>Hydrogenophaga</taxon>
    </lineage>
</organism>
<feature type="domain" description="Leucine-binding protein" evidence="5">
    <location>
        <begin position="60"/>
        <end position="403"/>
    </location>
</feature>
<comment type="caution">
    <text evidence="6">The sequence shown here is derived from an EMBL/GenBank/DDBJ whole genome shotgun (WGS) entry which is preliminary data.</text>
</comment>
<dbReference type="PRINTS" id="PR00337">
    <property type="entry name" value="LEUILEVALBP"/>
</dbReference>
<evidence type="ECO:0000256" key="3">
    <source>
        <dbReference type="ARBA" id="ARBA00022729"/>
    </source>
</evidence>
<proteinExistence type="inferred from homology"/>
<keyword evidence="3" id="KW-0732">Signal</keyword>
<protein>
    <submittedName>
        <fullName evidence="6">ABC-type branched-subunit amino acid transport system substrate-binding protein</fullName>
    </submittedName>
</protein>